<accession>A0A0F9FPZ9</accession>
<protein>
    <recommendedName>
        <fullName evidence="2">Bacteriophage Mu GpT domain-containing protein</fullName>
    </recommendedName>
</protein>
<comment type="caution">
    <text evidence="1">The sequence shown here is derived from an EMBL/GenBank/DDBJ whole genome shotgun (WGS) entry which is preliminary data.</text>
</comment>
<organism evidence="1">
    <name type="scientific">marine sediment metagenome</name>
    <dbReference type="NCBI Taxonomy" id="412755"/>
    <lineage>
        <taxon>unclassified sequences</taxon>
        <taxon>metagenomes</taxon>
        <taxon>ecological metagenomes</taxon>
    </lineage>
</organism>
<dbReference type="InterPro" id="IPR049718">
    <property type="entry name" value="AKO59007-like"/>
</dbReference>
<evidence type="ECO:0008006" key="2">
    <source>
        <dbReference type="Google" id="ProtNLM"/>
    </source>
</evidence>
<gene>
    <name evidence="1" type="ORF">LCGC14_1926120</name>
</gene>
<sequence length="376" mass="42308">MSSGITITQAIDLGKATLESFEQDEFQVALKHQCYEVLNQWFKKDRVVLDGGDRVTRYISLRDTGNASQVRMYETDTPNVANVDEVIRVDWTHAQVSFSYSVKEIAMNKGNKVRIYNLLKQRRTNAFREFADLLEELAWRTPTGSGDDRNPFGIPAWLVQDNSNDSDTGDFVGTTGNNWNATDSTFNPGSITVSESTNPRWANYYADHGANLDDSMLKKLRRAFRKTNFQSPMFAKQAIDPDSSFSKFRLYTNSVVLDELEEIATKSDDRLGADLGKYCGAVIFKGIPFIYVNVLDDDSSFSTQQGLVHGGDPIFGVNHNHFYPVVLDGEYFRVNDPMTKVGQHNVLTVYVDLSYAYICDNRRTGGFLISDYANGG</sequence>
<name>A0A0F9FPZ9_9ZZZZ</name>
<proteinExistence type="predicted"/>
<dbReference type="EMBL" id="LAZR01020604">
    <property type="protein sequence ID" value="KKL88298.1"/>
    <property type="molecule type" value="Genomic_DNA"/>
</dbReference>
<evidence type="ECO:0000313" key="1">
    <source>
        <dbReference type="EMBL" id="KKL88298.1"/>
    </source>
</evidence>
<reference evidence="1" key="1">
    <citation type="journal article" date="2015" name="Nature">
        <title>Complex archaea that bridge the gap between prokaryotes and eukaryotes.</title>
        <authorList>
            <person name="Spang A."/>
            <person name="Saw J.H."/>
            <person name="Jorgensen S.L."/>
            <person name="Zaremba-Niedzwiedzka K."/>
            <person name="Martijn J."/>
            <person name="Lind A.E."/>
            <person name="van Eijk R."/>
            <person name="Schleper C."/>
            <person name="Guy L."/>
            <person name="Ettema T.J."/>
        </authorList>
    </citation>
    <scope>NUCLEOTIDE SEQUENCE</scope>
</reference>
<dbReference type="NCBIfam" id="NF033394">
    <property type="entry name" value="capsid_maj_Podo"/>
    <property type="match status" value="1"/>
</dbReference>
<dbReference type="AlphaFoldDB" id="A0A0F9FPZ9"/>